<feature type="region of interest" description="Disordered" evidence="1">
    <location>
        <begin position="134"/>
        <end position="179"/>
    </location>
</feature>
<evidence type="ECO:0000259" key="2">
    <source>
        <dbReference type="Pfam" id="PF00171"/>
    </source>
</evidence>
<feature type="compositionally biased region" description="Polar residues" evidence="1">
    <location>
        <begin position="141"/>
        <end position="160"/>
    </location>
</feature>
<evidence type="ECO:0000256" key="1">
    <source>
        <dbReference type="SAM" id="MobiDB-lite"/>
    </source>
</evidence>
<feature type="compositionally biased region" description="Basic residues" evidence="1">
    <location>
        <begin position="61"/>
        <end position="71"/>
    </location>
</feature>
<evidence type="ECO:0000313" key="4">
    <source>
        <dbReference type="Proteomes" id="UP001206925"/>
    </source>
</evidence>
<reference evidence="3" key="1">
    <citation type="submission" date="2022-06" db="EMBL/GenBank/DDBJ databases">
        <title>Uncovering the hologenomic basis of an extraordinary plant invasion.</title>
        <authorList>
            <person name="Bieker V.C."/>
            <person name="Martin M.D."/>
            <person name="Gilbert T."/>
            <person name="Hodgins K."/>
            <person name="Battlay P."/>
            <person name="Petersen B."/>
            <person name="Wilson J."/>
        </authorList>
    </citation>
    <scope>NUCLEOTIDE SEQUENCE</scope>
    <source>
        <strain evidence="3">AA19_3_7</strain>
        <tissue evidence="3">Leaf</tissue>
    </source>
</reference>
<dbReference type="PANTHER" id="PTHR11699">
    <property type="entry name" value="ALDEHYDE DEHYDROGENASE-RELATED"/>
    <property type="match status" value="1"/>
</dbReference>
<feature type="compositionally biased region" description="Polar residues" evidence="1">
    <location>
        <begin position="81"/>
        <end position="92"/>
    </location>
</feature>
<feature type="domain" description="Aldehyde dehydrogenase" evidence="2">
    <location>
        <begin position="608"/>
        <end position="701"/>
    </location>
</feature>
<evidence type="ECO:0000313" key="3">
    <source>
        <dbReference type="EMBL" id="KAI7745251.1"/>
    </source>
</evidence>
<feature type="compositionally biased region" description="Basic and acidic residues" evidence="1">
    <location>
        <begin position="413"/>
        <end position="423"/>
    </location>
</feature>
<comment type="caution">
    <text evidence="3">The sequence shown here is derived from an EMBL/GenBank/DDBJ whole genome shotgun (WGS) entry which is preliminary data.</text>
</comment>
<feature type="region of interest" description="Disordered" evidence="1">
    <location>
        <begin position="26"/>
        <end position="98"/>
    </location>
</feature>
<dbReference type="InterPro" id="IPR016162">
    <property type="entry name" value="Ald_DH_N"/>
</dbReference>
<gene>
    <name evidence="3" type="ORF">M8C21_005068</name>
</gene>
<feature type="compositionally biased region" description="Low complexity" evidence="1">
    <location>
        <begin position="48"/>
        <end position="58"/>
    </location>
</feature>
<dbReference type="Proteomes" id="UP001206925">
    <property type="component" value="Unassembled WGS sequence"/>
</dbReference>
<dbReference type="InterPro" id="IPR016161">
    <property type="entry name" value="Ald_DH/histidinol_DH"/>
</dbReference>
<accession>A0AAD5CRK8</accession>
<dbReference type="Pfam" id="PF00171">
    <property type="entry name" value="Aldedh"/>
    <property type="match status" value="1"/>
</dbReference>
<dbReference type="InterPro" id="IPR015590">
    <property type="entry name" value="Aldehyde_DH_dom"/>
</dbReference>
<dbReference type="GO" id="GO:0016491">
    <property type="term" value="F:oxidoreductase activity"/>
    <property type="evidence" value="ECO:0007669"/>
    <property type="project" value="InterPro"/>
</dbReference>
<dbReference type="EMBL" id="JAMZMK010007317">
    <property type="protein sequence ID" value="KAI7745251.1"/>
    <property type="molecule type" value="Genomic_DNA"/>
</dbReference>
<dbReference type="AlphaFoldDB" id="A0AAD5CRK8"/>
<feature type="compositionally biased region" description="Polar residues" evidence="1">
    <location>
        <begin position="26"/>
        <end position="40"/>
    </location>
</feature>
<keyword evidence="4" id="KW-1185">Reference proteome</keyword>
<feature type="compositionally biased region" description="Basic residues" evidence="1">
    <location>
        <begin position="429"/>
        <end position="441"/>
    </location>
</feature>
<sequence length="708" mass="79196">MTGGGYVSQSNAVALEDQKINQAQLFAQSSGTALHTTTAKPNTPPETQPQTQPENNDNSRNRGRVRGRGRGRGSYGRGRYQQNSWQTTNWPTNFWPAPPSQPNAFTPWPNHPWNYSPCPYPSYPTPSYQNYYQAQFPYPPTTQQHPSNTSQQAPQPTKPNSAGLLGPKPAPSNTAQSYSANYSPTDIAQALYNLALHHNDSSWTMDIGATVISSHIDRDTPDNAAWRGAIETVPEVSSQAKESFESEHVGLYGYECFGGESLQMIVIHQHDRLMHSLCHMSESSMIREATNRMLERWNTSHVKEDVGTASSVGKLGEGISFPIKETRPAELDNVTGLVEVDDVFASPTGLGAILGNSGRDGQEDRHVISTSRSAPLQPSFNDPNHKRNSCHDDDDADEKVYSEPSNKGRRKVQKDVFNHEENIPLKSVRSNKRFQSSHKSTRTTFKNEYPAKYQLSISDIDDDAQAKDELQMKAMEYKSGSRRTTRFRQGSTAVVVVVTQTKSSYLTAKIHMQYFAGTVLQYLSPQIISLIDLMSSEELKRPVGCRYETDPPTTLTCDMLKRQKKYSIRVGRHNAYMTTYAMGLGKTVLNISLILARPHKGIGENELIEERSKILLRFADLVEKDADEIVSLGAWDNGKPYEQMTSYEIPLFILFYVIMLADGPNHVKTLHESIGVASQIIPWNFPLIMFSWKVGPALACGIDYYKLD</sequence>
<protein>
    <recommendedName>
        <fullName evidence="2">Aldehyde dehydrogenase domain-containing protein</fullName>
    </recommendedName>
</protein>
<dbReference type="Gene3D" id="3.40.605.10">
    <property type="entry name" value="Aldehyde Dehydrogenase, Chain A, domain 1"/>
    <property type="match status" value="1"/>
</dbReference>
<name>A0AAD5CRK8_AMBAR</name>
<feature type="region of interest" description="Disordered" evidence="1">
    <location>
        <begin position="353"/>
        <end position="442"/>
    </location>
</feature>
<feature type="compositionally biased region" description="Polar residues" evidence="1">
    <location>
        <begin position="368"/>
        <end position="382"/>
    </location>
</feature>
<proteinExistence type="predicted"/>
<dbReference type="SUPFAM" id="SSF53720">
    <property type="entry name" value="ALDH-like"/>
    <property type="match status" value="1"/>
</dbReference>
<organism evidence="3 4">
    <name type="scientific">Ambrosia artemisiifolia</name>
    <name type="common">Common ragweed</name>
    <dbReference type="NCBI Taxonomy" id="4212"/>
    <lineage>
        <taxon>Eukaryota</taxon>
        <taxon>Viridiplantae</taxon>
        <taxon>Streptophyta</taxon>
        <taxon>Embryophyta</taxon>
        <taxon>Tracheophyta</taxon>
        <taxon>Spermatophyta</taxon>
        <taxon>Magnoliopsida</taxon>
        <taxon>eudicotyledons</taxon>
        <taxon>Gunneridae</taxon>
        <taxon>Pentapetalae</taxon>
        <taxon>asterids</taxon>
        <taxon>campanulids</taxon>
        <taxon>Asterales</taxon>
        <taxon>Asteraceae</taxon>
        <taxon>Asteroideae</taxon>
        <taxon>Heliantheae alliance</taxon>
        <taxon>Heliantheae</taxon>
        <taxon>Ambrosia</taxon>
    </lineage>
</organism>